<dbReference type="EMBL" id="CAOJ01003332">
    <property type="protein sequence ID" value="CCO28462.1"/>
    <property type="molecule type" value="Genomic_DNA"/>
</dbReference>
<keyword evidence="4" id="KW-0732">Signal</keyword>
<reference evidence="6 7" key="1">
    <citation type="journal article" date="2013" name="J. Biotechnol.">
        <title>Establishment and interpretation of the genome sequence of the phytopathogenic fungus Rhizoctonia solani AG1-IB isolate 7/3/14.</title>
        <authorList>
            <person name="Wibberg D.W."/>
            <person name="Jelonek L.J."/>
            <person name="Rupp O.R."/>
            <person name="Hennig M.H."/>
            <person name="Eikmeyer F.E."/>
            <person name="Goesmann A.G."/>
            <person name="Hartmann A.H."/>
            <person name="Borriss R.B."/>
            <person name="Grosch R.G."/>
            <person name="Puehler A.P."/>
            <person name="Schlueter A.S."/>
        </authorList>
    </citation>
    <scope>NUCLEOTIDE SEQUENCE [LARGE SCALE GENOMIC DNA]</scope>
    <source>
        <strain evidence="7">AG1-IB / isolate 7/3/14</strain>
    </source>
</reference>
<feature type="chain" id="PRO_5004063897" evidence="4">
    <location>
        <begin position="17"/>
        <end position="130"/>
    </location>
</feature>
<evidence type="ECO:0000256" key="3">
    <source>
        <dbReference type="PIRSR" id="PIRSR601461-2"/>
    </source>
</evidence>
<feature type="domain" description="Peptidase A1" evidence="5">
    <location>
        <begin position="79"/>
        <end position="130"/>
    </location>
</feature>
<sequence length="130" mass="13649">MIWKSLLPLFALGASAAPSIAPKPVTIPLTRRQGFTKRAHSLEWAKAQGDALKGKWGAPSTKRASGINELVNVGTDSSYYGTIAVGTPPVAFDVILDTGSSDLWLASSTCYTGCTGVPTFNAANSSSFRK</sequence>
<keyword evidence="2" id="KW-0378">Hydrolase</keyword>
<dbReference type="HOGENOM" id="CLU_1939553_0_0_1"/>
<evidence type="ECO:0000256" key="4">
    <source>
        <dbReference type="SAM" id="SignalP"/>
    </source>
</evidence>
<evidence type="ECO:0000313" key="7">
    <source>
        <dbReference type="Proteomes" id="UP000012065"/>
    </source>
</evidence>
<organism evidence="6 7">
    <name type="scientific">Thanatephorus cucumeris (strain AG1-IB / isolate 7/3/14)</name>
    <name type="common">Lettuce bottom rot fungus</name>
    <name type="synonym">Rhizoctonia solani</name>
    <dbReference type="NCBI Taxonomy" id="1108050"/>
    <lineage>
        <taxon>Eukaryota</taxon>
        <taxon>Fungi</taxon>
        <taxon>Dikarya</taxon>
        <taxon>Basidiomycota</taxon>
        <taxon>Agaricomycotina</taxon>
        <taxon>Agaricomycetes</taxon>
        <taxon>Cantharellales</taxon>
        <taxon>Ceratobasidiaceae</taxon>
        <taxon>Rhizoctonia</taxon>
        <taxon>Rhizoctonia solani AG-1</taxon>
    </lineage>
</organism>
<accession>M5BXL6</accession>
<dbReference type="PROSITE" id="PS51767">
    <property type="entry name" value="PEPTIDASE_A1"/>
    <property type="match status" value="1"/>
</dbReference>
<evidence type="ECO:0000259" key="5">
    <source>
        <dbReference type="PROSITE" id="PS51767"/>
    </source>
</evidence>
<keyword evidence="2" id="KW-0645">Protease</keyword>
<dbReference type="PANTHER" id="PTHR47966">
    <property type="entry name" value="BETA-SITE APP-CLEAVING ENZYME, ISOFORM A-RELATED"/>
    <property type="match status" value="1"/>
</dbReference>
<feature type="disulfide bond" evidence="3">
    <location>
        <begin position="110"/>
        <end position="114"/>
    </location>
</feature>
<dbReference type="Proteomes" id="UP000012065">
    <property type="component" value="Unassembled WGS sequence"/>
</dbReference>
<dbReference type="PANTHER" id="PTHR47966:SF6">
    <property type="entry name" value="PEPTIDASE A1 DOMAIN-CONTAINING PROTEIN"/>
    <property type="match status" value="1"/>
</dbReference>
<protein>
    <submittedName>
        <fullName evidence="6">Procardosin-B</fullName>
    </submittedName>
</protein>
<evidence type="ECO:0000256" key="2">
    <source>
        <dbReference type="ARBA" id="ARBA00022750"/>
    </source>
</evidence>
<dbReference type="GO" id="GO:0004190">
    <property type="term" value="F:aspartic-type endopeptidase activity"/>
    <property type="evidence" value="ECO:0007669"/>
    <property type="project" value="UniProtKB-KW"/>
</dbReference>
<evidence type="ECO:0000256" key="1">
    <source>
        <dbReference type="ARBA" id="ARBA00007447"/>
    </source>
</evidence>
<dbReference type="InterPro" id="IPR001969">
    <property type="entry name" value="Aspartic_peptidase_AS"/>
</dbReference>
<dbReference type="InterPro" id="IPR033121">
    <property type="entry name" value="PEPTIDASE_A1"/>
</dbReference>
<feature type="signal peptide" evidence="4">
    <location>
        <begin position="1"/>
        <end position="16"/>
    </location>
</feature>
<keyword evidence="2" id="KW-0064">Aspartyl protease</keyword>
<keyword evidence="3" id="KW-1015">Disulfide bond</keyword>
<comment type="similarity">
    <text evidence="1">Belongs to the peptidase A1 family.</text>
</comment>
<dbReference type="PROSITE" id="PS00141">
    <property type="entry name" value="ASP_PROTEASE"/>
    <property type="match status" value="1"/>
</dbReference>
<dbReference type="InterPro" id="IPR021109">
    <property type="entry name" value="Peptidase_aspartic_dom_sf"/>
</dbReference>
<name>M5BXL6_THACB</name>
<dbReference type="Gene3D" id="2.40.70.10">
    <property type="entry name" value="Acid Proteases"/>
    <property type="match status" value="1"/>
</dbReference>
<dbReference type="AlphaFoldDB" id="M5BXL6"/>
<evidence type="ECO:0000313" key="6">
    <source>
        <dbReference type="EMBL" id="CCO28462.1"/>
    </source>
</evidence>
<dbReference type="GO" id="GO:0006508">
    <property type="term" value="P:proteolysis"/>
    <property type="evidence" value="ECO:0007669"/>
    <property type="project" value="InterPro"/>
</dbReference>
<comment type="caution">
    <text evidence="6">The sequence shown here is derived from an EMBL/GenBank/DDBJ whole genome shotgun (WGS) entry which is preliminary data.</text>
</comment>
<dbReference type="SUPFAM" id="SSF50630">
    <property type="entry name" value="Acid proteases"/>
    <property type="match status" value="1"/>
</dbReference>
<gene>
    <name evidence="6" type="primary">PR_A2</name>
    <name evidence="6" type="ORF">BN14_02457</name>
</gene>
<dbReference type="Pfam" id="PF00026">
    <property type="entry name" value="Asp"/>
    <property type="match status" value="1"/>
</dbReference>
<proteinExistence type="inferred from homology"/>
<dbReference type="InterPro" id="IPR001461">
    <property type="entry name" value="Aspartic_peptidase_A1"/>
</dbReference>